<evidence type="ECO:0000256" key="6">
    <source>
        <dbReference type="ARBA" id="ARBA00022833"/>
    </source>
</evidence>
<evidence type="ECO:0000256" key="7">
    <source>
        <dbReference type="ARBA" id="ARBA00023125"/>
    </source>
</evidence>
<name>A0A851LXS3_CORCR</name>
<reference evidence="11" key="1">
    <citation type="submission" date="2019-09" db="EMBL/GenBank/DDBJ databases">
        <title>Bird 10,000 Genomes (B10K) Project - Family phase.</title>
        <authorList>
            <person name="Zhang G."/>
        </authorList>
    </citation>
    <scope>NUCLEOTIDE SEQUENCE</scope>
    <source>
        <strain evidence="11">B10K-CU-031-40</strain>
    </source>
</reference>
<keyword evidence="5 9" id="KW-0863">Zinc-finger</keyword>
<dbReference type="GO" id="GO:0008270">
    <property type="term" value="F:zinc ion binding"/>
    <property type="evidence" value="ECO:0007669"/>
    <property type="project" value="UniProtKB-KW"/>
</dbReference>
<dbReference type="OrthoDB" id="9390457at2759"/>
<dbReference type="Pfam" id="PF00096">
    <property type="entry name" value="zf-C2H2"/>
    <property type="match status" value="1"/>
</dbReference>
<feature type="domain" description="C2H2-type" evidence="10">
    <location>
        <begin position="46"/>
        <end position="70"/>
    </location>
</feature>
<keyword evidence="8" id="KW-0539">Nucleus</keyword>
<dbReference type="AlphaFoldDB" id="A0A851LXS3"/>
<protein>
    <submittedName>
        <fullName evidence="11">ZN436 protein</fullName>
    </submittedName>
</protein>
<organism evidence="11 12">
    <name type="scientific">Corythaeola cristata</name>
    <name type="common">Great blue turaco</name>
    <dbReference type="NCBI Taxonomy" id="103954"/>
    <lineage>
        <taxon>Eukaryota</taxon>
        <taxon>Metazoa</taxon>
        <taxon>Chordata</taxon>
        <taxon>Craniata</taxon>
        <taxon>Vertebrata</taxon>
        <taxon>Euteleostomi</taxon>
        <taxon>Archelosauria</taxon>
        <taxon>Archosauria</taxon>
        <taxon>Dinosauria</taxon>
        <taxon>Saurischia</taxon>
        <taxon>Theropoda</taxon>
        <taxon>Coelurosauria</taxon>
        <taxon>Aves</taxon>
        <taxon>Neognathae</taxon>
        <taxon>Neoaves</taxon>
        <taxon>Otidimorphae</taxon>
        <taxon>Musophagiformes</taxon>
        <taxon>Musophagidae</taxon>
        <taxon>Corythaeola</taxon>
    </lineage>
</organism>
<feature type="non-terminal residue" evidence="11">
    <location>
        <position position="70"/>
    </location>
</feature>
<evidence type="ECO:0000256" key="3">
    <source>
        <dbReference type="ARBA" id="ARBA00022723"/>
    </source>
</evidence>
<evidence type="ECO:0000256" key="8">
    <source>
        <dbReference type="ARBA" id="ARBA00023242"/>
    </source>
</evidence>
<feature type="non-terminal residue" evidence="11">
    <location>
        <position position="1"/>
    </location>
</feature>
<evidence type="ECO:0000313" key="11">
    <source>
        <dbReference type="EMBL" id="NXC23119.1"/>
    </source>
</evidence>
<dbReference type="FunFam" id="3.30.160.60:FF:000088">
    <property type="entry name" value="Zinc finger and SCAN domain containing 2"/>
    <property type="match status" value="1"/>
</dbReference>
<dbReference type="SUPFAM" id="SSF57667">
    <property type="entry name" value="beta-beta-alpha zinc fingers"/>
    <property type="match status" value="1"/>
</dbReference>
<dbReference type="GO" id="GO:0005634">
    <property type="term" value="C:nucleus"/>
    <property type="evidence" value="ECO:0007669"/>
    <property type="project" value="UniProtKB-SubCell"/>
</dbReference>
<keyword evidence="6" id="KW-0862">Zinc</keyword>
<accession>A0A851LXS3</accession>
<dbReference type="InterPro" id="IPR013087">
    <property type="entry name" value="Znf_C2H2_type"/>
</dbReference>
<dbReference type="EMBL" id="WBMX01025398">
    <property type="protein sequence ID" value="NXC23119.1"/>
    <property type="molecule type" value="Genomic_DNA"/>
</dbReference>
<dbReference type="Gene3D" id="3.30.160.60">
    <property type="entry name" value="Classic Zinc Finger"/>
    <property type="match status" value="1"/>
</dbReference>
<proteinExistence type="inferred from homology"/>
<comment type="caution">
    <text evidence="11">The sequence shown here is derived from an EMBL/GenBank/DDBJ whole genome shotgun (WGS) entry which is preliminary data.</text>
</comment>
<keyword evidence="4" id="KW-0677">Repeat</keyword>
<dbReference type="Proteomes" id="UP000621168">
    <property type="component" value="Unassembled WGS sequence"/>
</dbReference>
<evidence type="ECO:0000259" key="10">
    <source>
        <dbReference type="PROSITE" id="PS50157"/>
    </source>
</evidence>
<keyword evidence="7" id="KW-0238">DNA-binding</keyword>
<dbReference type="PROSITE" id="PS50157">
    <property type="entry name" value="ZINC_FINGER_C2H2_2"/>
    <property type="match status" value="1"/>
</dbReference>
<dbReference type="InterPro" id="IPR036236">
    <property type="entry name" value="Znf_C2H2_sf"/>
</dbReference>
<evidence type="ECO:0000256" key="9">
    <source>
        <dbReference type="PROSITE-ProRule" id="PRU00042"/>
    </source>
</evidence>
<comment type="subcellular location">
    <subcellularLocation>
        <location evidence="1">Nucleus</location>
    </subcellularLocation>
</comment>
<evidence type="ECO:0000256" key="1">
    <source>
        <dbReference type="ARBA" id="ARBA00004123"/>
    </source>
</evidence>
<dbReference type="PROSITE" id="PS00028">
    <property type="entry name" value="ZINC_FINGER_C2H2_1"/>
    <property type="match status" value="1"/>
</dbReference>
<evidence type="ECO:0000256" key="2">
    <source>
        <dbReference type="ARBA" id="ARBA00006991"/>
    </source>
</evidence>
<evidence type="ECO:0000313" key="12">
    <source>
        <dbReference type="Proteomes" id="UP000621168"/>
    </source>
</evidence>
<evidence type="ECO:0000256" key="5">
    <source>
        <dbReference type="ARBA" id="ARBA00022771"/>
    </source>
</evidence>
<keyword evidence="12" id="KW-1185">Reference proteome</keyword>
<dbReference type="GO" id="GO:0003677">
    <property type="term" value="F:DNA binding"/>
    <property type="evidence" value="ECO:0007669"/>
    <property type="project" value="UniProtKB-KW"/>
</dbReference>
<gene>
    <name evidence="11" type="primary">Znf436_0</name>
    <name evidence="11" type="ORF">CORCRI_R12991</name>
</gene>
<dbReference type="SMART" id="SM00355">
    <property type="entry name" value="ZnF_C2H2"/>
    <property type="match status" value="1"/>
</dbReference>
<keyword evidence="3" id="KW-0479">Metal-binding</keyword>
<evidence type="ECO:0000256" key="4">
    <source>
        <dbReference type="ARBA" id="ARBA00022737"/>
    </source>
</evidence>
<comment type="similarity">
    <text evidence="2">Belongs to the krueppel C2H2-type zinc-finger protein family.</text>
</comment>
<sequence>ETFRWTVVQQVDSPGAAAGGRRGGKTTAATGAFSNIKSIIVLQKSYECGECGKSFSRGSHFAKHRRTHTG</sequence>